<keyword evidence="2 5" id="KW-0732">Signal</keyword>
<organism evidence="6 7">
    <name type="scientific">Neokomagataea tanensis</name>
    <dbReference type="NCBI Taxonomy" id="661191"/>
    <lineage>
        <taxon>Bacteria</taxon>
        <taxon>Pseudomonadati</taxon>
        <taxon>Pseudomonadota</taxon>
        <taxon>Alphaproteobacteria</taxon>
        <taxon>Acetobacterales</taxon>
        <taxon>Acetobacteraceae</taxon>
        <taxon>Neokomagataea</taxon>
    </lineage>
</organism>
<comment type="similarity">
    <text evidence="1">Belongs to the Skp family.</text>
</comment>
<dbReference type="InterPro" id="IPR024930">
    <property type="entry name" value="Skp_dom_sf"/>
</dbReference>
<evidence type="ECO:0000256" key="4">
    <source>
        <dbReference type="SAM" id="MobiDB-lite"/>
    </source>
</evidence>
<accession>A0A4Y6V816</accession>
<dbReference type="Proteomes" id="UP000317214">
    <property type="component" value="Chromosome"/>
</dbReference>
<evidence type="ECO:0000313" key="7">
    <source>
        <dbReference type="Proteomes" id="UP000317214"/>
    </source>
</evidence>
<dbReference type="AlphaFoldDB" id="A0A4Y6V816"/>
<feature type="region of interest" description="Disordered" evidence="4">
    <location>
        <begin position="263"/>
        <end position="305"/>
    </location>
</feature>
<reference evidence="6 7" key="1">
    <citation type="submission" date="2018-09" db="EMBL/GenBank/DDBJ databases">
        <title>The complete genome sequence of Neokomagataea tanensis NBRC 106556(T).</title>
        <authorList>
            <person name="Chua K.-O."/>
            <person name="See-Too W.-S."/>
            <person name="Hong K.-W."/>
            <person name="Yin W.-F."/>
            <person name="Chan K.-G."/>
        </authorList>
    </citation>
    <scope>NUCLEOTIDE SEQUENCE [LARGE SCALE GENOMIC DNA]</scope>
    <source>
        <strain evidence="7">AH13 \ NBRC 106556</strain>
    </source>
</reference>
<gene>
    <name evidence="6" type="ORF">D5366_05920</name>
</gene>
<name>A0A4Y6V816_9PROT</name>
<dbReference type="SMART" id="SM00935">
    <property type="entry name" value="OmpH"/>
    <property type="match status" value="1"/>
</dbReference>
<feature type="compositionally biased region" description="Low complexity" evidence="4">
    <location>
        <begin position="284"/>
        <end position="298"/>
    </location>
</feature>
<dbReference type="GO" id="GO:0005829">
    <property type="term" value="C:cytosol"/>
    <property type="evidence" value="ECO:0007669"/>
    <property type="project" value="TreeGrafter"/>
</dbReference>
<evidence type="ECO:0000256" key="5">
    <source>
        <dbReference type="SAM" id="SignalP"/>
    </source>
</evidence>
<dbReference type="InterPro" id="IPR005632">
    <property type="entry name" value="Chaperone_Skp"/>
</dbReference>
<dbReference type="GO" id="GO:0050821">
    <property type="term" value="P:protein stabilization"/>
    <property type="evidence" value="ECO:0007669"/>
    <property type="project" value="TreeGrafter"/>
</dbReference>
<feature type="chain" id="PRO_5021327677" evidence="5">
    <location>
        <begin position="36"/>
        <end position="305"/>
    </location>
</feature>
<dbReference type="PANTHER" id="PTHR35089:SF1">
    <property type="entry name" value="CHAPERONE PROTEIN SKP"/>
    <property type="match status" value="1"/>
</dbReference>
<dbReference type="KEGG" id="ntn:D5366_05920"/>
<evidence type="ECO:0000256" key="2">
    <source>
        <dbReference type="ARBA" id="ARBA00022729"/>
    </source>
</evidence>
<feature type="region of interest" description="Disordered" evidence="4">
    <location>
        <begin position="39"/>
        <end position="87"/>
    </location>
</feature>
<feature type="signal peptide" evidence="5">
    <location>
        <begin position="1"/>
        <end position="35"/>
    </location>
</feature>
<dbReference type="OrthoDB" id="7272587at2"/>
<dbReference type="Gene3D" id="3.30.910.20">
    <property type="entry name" value="Skp domain"/>
    <property type="match status" value="1"/>
</dbReference>
<evidence type="ECO:0000256" key="1">
    <source>
        <dbReference type="ARBA" id="ARBA00009091"/>
    </source>
</evidence>
<dbReference type="Pfam" id="PF03938">
    <property type="entry name" value="OmpH"/>
    <property type="match status" value="1"/>
</dbReference>
<sequence length="305" mass="33016">MVMTLTSLKRTAKVSALLGAFVGTALGSAVPTAHAQSANGGWFVPKTAQPEAPRPAPRRVVEQPVQLPEEEQQAAPEAPRAPPVLPLPPVPTPPVLAKSTTPPPVVVGVINVQAVMQMSSAQQEIQQVLGARRDHLAQAVQHEEAAWREEAQKLQSQARSLTADQIQLRERHLQERRAKDQREFGNQARILQEAAQVAYHQIERELEQPNGIIASVAGSHGMNLVLHSEQVVLHVGEHDITDEVIAQLNKTLPHVFIPADGVDPEQVAKSGKMPTTADEERNAAPEPAQTPAAPAQPQSVLRQQH</sequence>
<dbReference type="EMBL" id="CP032485">
    <property type="protein sequence ID" value="QDH24830.1"/>
    <property type="molecule type" value="Genomic_DNA"/>
</dbReference>
<feature type="coiled-coil region" evidence="3">
    <location>
        <begin position="137"/>
        <end position="171"/>
    </location>
</feature>
<dbReference type="GO" id="GO:0051082">
    <property type="term" value="F:unfolded protein binding"/>
    <property type="evidence" value="ECO:0007669"/>
    <property type="project" value="InterPro"/>
</dbReference>
<proteinExistence type="inferred from homology"/>
<dbReference type="SUPFAM" id="SSF111384">
    <property type="entry name" value="OmpH-like"/>
    <property type="match status" value="1"/>
</dbReference>
<protein>
    <submittedName>
        <fullName evidence="6">OmpH family outer membrane protein</fullName>
    </submittedName>
</protein>
<dbReference type="PANTHER" id="PTHR35089">
    <property type="entry name" value="CHAPERONE PROTEIN SKP"/>
    <property type="match status" value="1"/>
</dbReference>
<feature type="compositionally biased region" description="Low complexity" evidence="4">
    <location>
        <begin position="62"/>
        <end position="78"/>
    </location>
</feature>
<keyword evidence="7" id="KW-1185">Reference proteome</keyword>
<evidence type="ECO:0000256" key="3">
    <source>
        <dbReference type="SAM" id="Coils"/>
    </source>
</evidence>
<keyword evidence="3" id="KW-0175">Coiled coil</keyword>
<evidence type="ECO:0000313" key="6">
    <source>
        <dbReference type="EMBL" id="QDH24830.1"/>
    </source>
</evidence>